<keyword evidence="3" id="KW-1185">Reference proteome</keyword>
<evidence type="ECO:0000313" key="3">
    <source>
        <dbReference type="Proteomes" id="UP000052978"/>
    </source>
</evidence>
<accession>S7QGG1</accession>
<evidence type="ECO:0000313" key="2">
    <source>
        <dbReference type="EMBL" id="EPQ20422.1"/>
    </source>
</evidence>
<evidence type="ECO:0000256" key="1">
    <source>
        <dbReference type="SAM" id="MobiDB-lite"/>
    </source>
</evidence>
<dbReference type="Proteomes" id="UP000052978">
    <property type="component" value="Unassembled WGS sequence"/>
</dbReference>
<organism evidence="2 3">
    <name type="scientific">Myotis brandtii</name>
    <name type="common">Brandt's bat</name>
    <dbReference type="NCBI Taxonomy" id="109478"/>
    <lineage>
        <taxon>Eukaryota</taxon>
        <taxon>Metazoa</taxon>
        <taxon>Chordata</taxon>
        <taxon>Craniata</taxon>
        <taxon>Vertebrata</taxon>
        <taxon>Euteleostomi</taxon>
        <taxon>Mammalia</taxon>
        <taxon>Eutheria</taxon>
        <taxon>Laurasiatheria</taxon>
        <taxon>Chiroptera</taxon>
        <taxon>Yangochiroptera</taxon>
        <taxon>Vespertilionidae</taxon>
        <taxon>Myotis</taxon>
    </lineage>
</organism>
<gene>
    <name evidence="2" type="ORF">D623_10021549</name>
</gene>
<protein>
    <submittedName>
        <fullName evidence="2">Uncharacterized protein</fullName>
    </submittedName>
</protein>
<sequence length="76" mass="8163">MAHGLCSVTQRDQWIFCLNAMSPHCKGLAVGTVGKTPTESRSPGHTRAGVGDERVGSDRHVRAHLRLSSLPSEVGR</sequence>
<dbReference type="EMBL" id="KE164837">
    <property type="protein sequence ID" value="EPQ20422.1"/>
    <property type="molecule type" value="Genomic_DNA"/>
</dbReference>
<reference evidence="2 3" key="1">
    <citation type="journal article" date="2013" name="Nat. Commun.">
        <title>Genome analysis reveals insights into physiology and longevity of the Brandt's bat Myotis brandtii.</title>
        <authorList>
            <person name="Seim I."/>
            <person name="Fang X."/>
            <person name="Xiong Z."/>
            <person name="Lobanov A.V."/>
            <person name="Huang Z."/>
            <person name="Ma S."/>
            <person name="Feng Y."/>
            <person name="Turanov A.A."/>
            <person name="Zhu Y."/>
            <person name="Lenz T.L."/>
            <person name="Gerashchenko M.V."/>
            <person name="Fan D."/>
            <person name="Hee Yim S."/>
            <person name="Yao X."/>
            <person name="Jordan D."/>
            <person name="Xiong Y."/>
            <person name="Ma Y."/>
            <person name="Lyapunov A.N."/>
            <person name="Chen G."/>
            <person name="Kulakova O.I."/>
            <person name="Sun Y."/>
            <person name="Lee S.G."/>
            <person name="Bronson R.T."/>
            <person name="Moskalev A.A."/>
            <person name="Sunyaev S.R."/>
            <person name="Zhang G."/>
            <person name="Krogh A."/>
            <person name="Wang J."/>
            <person name="Gladyshev V.N."/>
        </authorList>
    </citation>
    <scope>NUCLEOTIDE SEQUENCE [LARGE SCALE GENOMIC DNA]</scope>
</reference>
<dbReference type="AlphaFoldDB" id="S7QGG1"/>
<feature type="region of interest" description="Disordered" evidence="1">
    <location>
        <begin position="33"/>
        <end position="76"/>
    </location>
</feature>
<proteinExistence type="predicted"/>
<name>S7QGG1_MYOBR</name>
<feature type="compositionally biased region" description="Basic and acidic residues" evidence="1">
    <location>
        <begin position="50"/>
        <end position="60"/>
    </location>
</feature>